<proteinExistence type="predicted"/>
<sequence>MPNAIGIIGTTYPPGRMRNFVLGSFGATGPLAGYIAGIVGGLIFENSSCKWLFIFMRALPFEAQYVPCYSLTAQLYPI</sequence>
<dbReference type="AlphaFoldDB" id="A0A5N6V4F2"/>
<keyword evidence="1" id="KW-0812">Transmembrane</keyword>
<keyword evidence="3" id="KW-1185">Reference proteome</keyword>
<dbReference type="Proteomes" id="UP000326950">
    <property type="component" value="Unassembled WGS sequence"/>
</dbReference>
<accession>A0A5N6V4F2</accession>
<dbReference type="SUPFAM" id="SSF103473">
    <property type="entry name" value="MFS general substrate transporter"/>
    <property type="match status" value="1"/>
</dbReference>
<keyword evidence="1" id="KW-1133">Transmembrane helix</keyword>
<evidence type="ECO:0000256" key="1">
    <source>
        <dbReference type="SAM" id="Phobius"/>
    </source>
</evidence>
<evidence type="ECO:0008006" key="4">
    <source>
        <dbReference type="Google" id="ProtNLM"/>
    </source>
</evidence>
<evidence type="ECO:0000313" key="3">
    <source>
        <dbReference type="Proteomes" id="UP000326950"/>
    </source>
</evidence>
<keyword evidence="1" id="KW-0472">Membrane</keyword>
<organism evidence="2 3">
    <name type="scientific">Aspergillus tamarii</name>
    <dbReference type="NCBI Taxonomy" id="41984"/>
    <lineage>
        <taxon>Eukaryota</taxon>
        <taxon>Fungi</taxon>
        <taxon>Dikarya</taxon>
        <taxon>Ascomycota</taxon>
        <taxon>Pezizomycotina</taxon>
        <taxon>Eurotiomycetes</taxon>
        <taxon>Eurotiomycetidae</taxon>
        <taxon>Eurotiales</taxon>
        <taxon>Aspergillaceae</taxon>
        <taxon>Aspergillus</taxon>
        <taxon>Aspergillus subgen. Circumdati</taxon>
    </lineage>
</organism>
<evidence type="ECO:0000313" key="2">
    <source>
        <dbReference type="EMBL" id="KAE8165868.1"/>
    </source>
</evidence>
<protein>
    <recommendedName>
        <fullName evidence="4">Major facilitator superfamily (MFS) profile domain-containing protein</fullName>
    </recommendedName>
</protein>
<feature type="transmembrane region" description="Helical" evidence="1">
    <location>
        <begin position="20"/>
        <end position="44"/>
    </location>
</feature>
<gene>
    <name evidence="2" type="ORF">BDV40DRAFT_256982</name>
</gene>
<dbReference type="InterPro" id="IPR036259">
    <property type="entry name" value="MFS_trans_sf"/>
</dbReference>
<name>A0A5N6V4F2_ASPTM</name>
<reference evidence="2 3" key="1">
    <citation type="submission" date="2019-04" db="EMBL/GenBank/DDBJ databases">
        <title>Friends and foes A comparative genomics study of 23 Aspergillus species from section Flavi.</title>
        <authorList>
            <consortium name="DOE Joint Genome Institute"/>
            <person name="Kjaerbolling I."/>
            <person name="Vesth T."/>
            <person name="Frisvad J.C."/>
            <person name="Nybo J.L."/>
            <person name="Theobald S."/>
            <person name="Kildgaard S."/>
            <person name="Isbrandt T."/>
            <person name="Kuo A."/>
            <person name="Sato A."/>
            <person name="Lyhne E.K."/>
            <person name="Kogle M.E."/>
            <person name="Wiebenga A."/>
            <person name="Kun R.S."/>
            <person name="Lubbers R.J."/>
            <person name="Makela M.R."/>
            <person name="Barry K."/>
            <person name="Chovatia M."/>
            <person name="Clum A."/>
            <person name="Daum C."/>
            <person name="Haridas S."/>
            <person name="He G."/>
            <person name="LaButti K."/>
            <person name="Lipzen A."/>
            <person name="Mondo S."/>
            <person name="Riley R."/>
            <person name="Salamov A."/>
            <person name="Simmons B.A."/>
            <person name="Magnuson J.K."/>
            <person name="Henrissat B."/>
            <person name="Mortensen U.H."/>
            <person name="Larsen T.O."/>
            <person name="Devries R.P."/>
            <person name="Grigoriev I.V."/>
            <person name="Machida M."/>
            <person name="Baker S.E."/>
            <person name="Andersen M.R."/>
        </authorList>
    </citation>
    <scope>NUCLEOTIDE SEQUENCE [LARGE SCALE GENOMIC DNA]</scope>
    <source>
        <strain evidence="2 3">CBS 117626</strain>
    </source>
</reference>
<dbReference type="OrthoDB" id="440755at2759"/>
<dbReference type="EMBL" id="ML738597">
    <property type="protein sequence ID" value="KAE8165868.1"/>
    <property type="molecule type" value="Genomic_DNA"/>
</dbReference>